<dbReference type="RefSeq" id="WP_046822399.1">
    <property type="nucleotide sequence ID" value="NZ_LBBT01000125.1"/>
</dbReference>
<dbReference type="EMBL" id="LBBT01000125">
    <property type="protein sequence ID" value="KKY02048.1"/>
    <property type="molecule type" value="Genomic_DNA"/>
</dbReference>
<dbReference type="PROSITE" id="PS50893">
    <property type="entry name" value="ABC_TRANSPORTER_2"/>
    <property type="match status" value="1"/>
</dbReference>
<dbReference type="PANTHER" id="PTHR42939:SF1">
    <property type="entry name" value="ABC TRANSPORTER ATP-BINDING PROTEIN ALBC-RELATED"/>
    <property type="match status" value="1"/>
</dbReference>
<evidence type="ECO:0000259" key="4">
    <source>
        <dbReference type="PROSITE" id="PS50893"/>
    </source>
</evidence>
<keyword evidence="1" id="KW-0813">Transport</keyword>
<protein>
    <recommendedName>
        <fullName evidence="4">ABC transporter domain-containing protein</fullName>
    </recommendedName>
</protein>
<accession>A0A0M3DI93</accession>
<feature type="domain" description="ABC transporter" evidence="4">
    <location>
        <begin position="2"/>
        <end position="228"/>
    </location>
</feature>
<dbReference type="SMART" id="SM00382">
    <property type="entry name" value="AAA"/>
    <property type="match status" value="1"/>
</dbReference>
<dbReference type="OrthoDB" id="9804819at2"/>
<comment type="caution">
    <text evidence="5">The sequence shown here is derived from an EMBL/GenBank/DDBJ whole genome shotgun (WGS) entry which is preliminary data.</text>
</comment>
<dbReference type="InterPro" id="IPR003593">
    <property type="entry name" value="AAA+_ATPase"/>
</dbReference>
<dbReference type="AlphaFoldDB" id="A0A0M3DI93"/>
<evidence type="ECO:0000256" key="1">
    <source>
        <dbReference type="ARBA" id="ARBA00022448"/>
    </source>
</evidence>
<dbReference type="PATRIC" id="fig|1629550.3.peg.556"/>
<evidence type="ECO:0000256" key="2">
    <source>
        <dbReference type="ARBA" id="ARBA00022741"/>
    </source>
</evidence>
<dbReference type="InterPro" id="IPR051782">
    <property type="entry name" value="ABC_Transporter_VariousFunc"/>
</dbReference>
<dbReference type="CDD" id="cd03230">
    <property type="entry name" value="ABC_DR_subfamily_A"/>
    <property type="match status" value="1"/>
</dbReference>
<keyword evidence="2" id="KW-0547">Nucleotide-binding</keyword>
<dbReference type="Pfam" id="PF00005">
    <property type="entry name" value="ABC_tran"/>
    <property type="match status" value="1"/>
</dbReference>
<evidence type="ECO:0000313" key="6">
    <source>
        <dbReference type="Proteomes" id="UP000034407"/>
    </source>
</evidence>
<sequence length="231" mass="26740">MIEINNLDFKYKSNGNLIFNDLNLNIKKGEMVSIIGHNGVGKTTLLNLINGYLIPNKGQICIDKSIAKKRSEIFFLFDSGGFYNDMTVKENLNFKRLALGQKTKYKWDNDELIVKFKMKKHLTKYCYELSSGLKKRLSLILGIMSNPTMILLDEPTNAIDPETKVLLKGLLMDLKNNGKTIILVTHDLQFSYELSDRTIILNEGEIVCDEYVNYEFDDFQKKYFEYTEENE</sequence>
<dbReference type="Gene3D" id="3.40.50.300">
    <property type="entry name" value="P-loop containing nucleotide triphosphate hydrolases"/>
    <property type="match status" value="1"/>
</dbReference>
<dbReference type="GO" id="GO:0016887">
    <property type="term" value="F:ATP hydrolysis activity"/>
    <property type="evidence" value="ECO:0007669"/>
    <property type="project" value="InterPro"/>
</dbReference>
<evidence type="ECO:0000256" key="3">
    <source>
        <dbReference type="ARBA" id="ARBA00022840"/>
    </source>
</evidence>
<keyword evidence="6" id="KW-1185">Reference proteome</keyword>
<evidence type="ECO:0000313" key="5">
    <source>
        <dbReference type="EMBL" id="KKY02048.1"/>
    </source>
</evidence>
<name>A0A0M3DI93_9FIRM</name>
<dbReference type="InterPro" id="IPR027417">
    <property type="entry name" value="P-loop_NTPase"/>
</dbReference>
<dbReference type="Proteomes" id="UP000034407">
    <property type="component" value="Unassembled WGS sequence"/>
</dbReference>
<dbReference type="SUPFAM" id="SSF52540">
    <property type="entry name" value="P-loop containing nucleoside triphosphate hydrolases"/>
    <property type="match status" value="1"/>
</dbReference>
<dbReference type="PANTHER" id="PTHR42939">
    <property type="entry name" value="ABC TRANSPORTER ATP-BINDING PROTEIN ALBC-RELATED"/>
    <property type="match status" value="1"/>
</dbReference>
<reference evidence="5 6" key="1">
    <citation type="submission" date="2015-04" db="EMBL/GenBank/DDBJ databases">
        <title>Microcin producing Clostridium sp. JC272T.</title>
        <authorList>
            <person name="Jyothsna T."/>
            <person name="Sasikala C."/>
            <person name="Ramana C."/>
        </authorList>
    </citation>
    <scope>NUCLEOTIDE SEQUENCE [LARGE SCALE GENOMIC DNA]</scope>
    <source>
        <strain evidence="5 6">JC272</strain>
    </source>
</reference>
<keyword evidence="3" id="KW-0067">ATP-binding</keyword>
<dbReference type="InterPro" id="IPR003439">
    <property type="entry name" value="ABC_transporter-like_ATP-bd"/>
</dbReference>
<gene>
    <name evidence="5" type="ORF">VN21_05375</name>
</gene>
<organism evidence="5 6">
    <name type="scientific">Paraclostridium benzoelyticum</name>
    <dbReference type="NCBI Taxonomy" id="1629550"/>
    <lineage>
        <taxon>Bacteria</taxon>
        <taxon>Bacillati</taxon>
        <taxon>Bacillota</taxon>
        <taxon>Clostridia</taxon>
        <taxon>Peptostreptococcales</taxon>
        <taxon>Peptostreptococcaceae</taxon>
        <taxon>Paraclostridium</taxon>
    </lineage>
</organism>
<proteinExistence type="predicted"/>
<dbReference type="GO" id="GO:0005524">
    <property type="term" value="F:ATP binding"/>
    <property type="evidence" value="ECO:0007669"/>
    <property type="project" value="UniProtKB-KW"/>
</dbReference>